<comment type="caution">
    <text evidence="1">The sequence shown here is derived from an EMBL/GenBank/DDBJ whole genome shotgun (WGS) entry which is preliminary data.</text>
</comment>
<dbReference type="AlphaFoldDB" id="A0A6I0SW12"/>
<sequence>MELWQTYHEISKRFHLTADNWGVTKKSVVSQFSSFGKLPFIHKYILFFLSLLDVIRDRSNS</sequence>
<dbReference type="EMBL" id="WCRY01000016">
    <property type="protein sequence ID" value="KAB4479795.1"/>
    <property type="molecule type" value="Genomic_DNA"/>
</dbReference>
<gene>
    <name evidence="1" type="ORF">GAN91_16270</name>
</gene>
<evidence type="ECO:0000313" key="2">
    <source>
        <dbReference type="Proteomes" id="UP000436858"/>
    </source>
</evidence>
<reference evidence="1 2" key="1">
    <citation type="journal article" date="2019" name="Nat. Med.">
        <title>A library of human gut bacterial isolates paired with longitudinal multiomics data enables mechanistic microbiome research.</title>
        <authorList>
            <person name="Poyet M."/>
            <person name="Groussin M."/>
            <person name="Gibbons S.M."/>
            <person name="Avila-Pacheco J."/>
            <person name="Jiang X."/>
            <person name="Kearney S.M."/>
            <person name="Perrotta A.R."/>
            <person name="Berdy B."/>
            <person name="Zhao S."/>
            <person name="Lieberman T.D."/>
            <person name="Swanson P.K."/>
            <person name="Smith M."/>
            <person name="Roesemann S."/>
            <person name="Alexander J.E."/>
            <person name="Rich S.A."/>
            <person name="Livny J."/>
            <person name="Vlamakis H."/>
            <person name="Clish C."/>
            <person name="Bullock K."/>
            <person name="Deik A."/>
            <person name="Scott J."/>
            <person name="Pierce K.A."/>
            <person name="Xavier R.J."/>
            <person name="Alm E.J."/>
        </authorList>
    </citation>
    <scope>NUCLEOTIDE SEQUENCE [LARGE SCALE GENOMIC DNA]</scope>
    <source>
        <strain evidence="1 2">BIOML-A162</strain>
    </source>
</reference>
<name>A0A6I0SW12_BACT4</name>
<dbReference type="Proteomes" id="UP000436858">
    <property type="component" value="Unassembled WGS sequence"/>
</dbReference>
<feature type="non-terminal residue" evidence="1">
    <location>
        <position position="61"/>
    </location>
</feature>
<proteinExistence type="predicted"/>
<evidence type="ECO:0000313" key="1">
    <source>
        <dbReference type="EMBL" id="KAB4479795.1"/>
    </source>
</evidence>
<accession>A0A6I0SW12</accession>
<protein>
    <submittedName>
        <fullName evidence="1">Uncharacterized protein</fullName>
    </submittedName>
</protein>
<organism evidence="1 2">
    <name type="scientific">Bacteroides thetaiotaomicron</name>
    <dbReference type="NCBI Taxonomy" id="818"/>
    <lineage>
        <taxon>Bacteria</taxon>
        <taxon>Pseudomonadati</taxon>
        <taxon>Bacteroidota</taxon>
        <taxon>Bacteroidia</taxon>
        <taxon>Bacteroidales</taxon>
        <taxon>Bacteroidaceae</taxon>
        <taxon>Bacteroides</taxon>
    </lineage>
</organism>